<organism evidence="1 2">
    <name type="scientific">Pseudomonas psychrophila</name>
    <dbReference type="NCBI Taxonomy" id="122355"/>
    <lineage>
        <taxon>Bacteria</taxon>
        <taxon>Pseudomonadati</taxon>
        <taxon>Pseudomonadota</taxon>
        <taxon>Gammaproteobacteria</taxon>
        <taxon>Pseudomonadales</taxon>
        <taxon>Pseudomonadaceae</taxon>
        <taxon>Pseudomonas</taxon>
    </lineage>
</organism>
<evidence type="ECO:0000313" key="2">
    <source>
        <dbReference type="Proteomes" id="UP000658390"/>
    </source>
</evidence>
<dbReference type="AlphaFoldDB" id="A0A8I1FM26"/>
<dbReference type="EMBL" id="JAEKCZ010000002">
    <property type="protein sequence ID" value="MBJ2255304.1"/>
    <property type="molecule type" value="Genomic_DNA"/>
</dbReference>
<protein>
    <submittedName>
        <fullName evidence="1">RHS repeat protein</fullName>
    </submittedName>
</protein>
<dbReference type="Pfam" id="PF18807">
    <property type="entry name" value="TTc_toxin_rep"/>
    <property type="match status" value="1"/>
</dbReference>
<accession>A0A8I1FM26</accession>
<dbReference type="InterPro" id="IPR041508">
    <property type="entry name" value="TcC-like_repeat"/>
</dbReference>
<dbReference type="NCBIfam" id="TIGR03696">
    <property type="entry name" value="Rhs_assc_core"/>
    <property type="match status" value="1"/>
</dbReference>
<dbReference type="PANTHER" id="PTHR32305:SF15">
    <property type="entry name" value="PROTEIN RHSA-RELATED"/>
    <property type="match status" value="1"/>
</dbReference>
<evidence type="ECO:0000313" key="1">
    <source>
        <dbReference type="EMBL" id="MBJ2255304.1"/>
    </source>
</evidence>
<name>A0A8I1FM26_9PSED</name>
<reference evidence="1" key="1">
    <citation type="submission" date="2020-12" db="EMBL/GenBank/DDBJ databases">
        <title>Antibiotic resistance and phylogeny of Pseudomonas spp. isolated over three decades from chicken meat in the Norwegian food chain.</title>
        <authorList>
            <person name="Moen B."/>
        </authorList>
    </citation>
    <scope>NUCLEOTIDE SEQUENCE</scope>
    <source>
        <strain evidence="1">MF6762</strain>
    </source>
</reference>
<dbReference type="InterPro" id="IPR022385">
    <property type="entry name" value="Rhs_assc_core"/>
</dbReference>
<dbReference type="Gene3D" id="2.180.10.10">
    <property type="entry name" value="RHS repeat-associated core"/>
    <property type="match status" value="1"/>
</dbReference>
<comment type="caution">
    <text evidence="1">The sequence shown here is derived from an EMBL/GenBank/DDBJ whole genome shotgun (WGS) entry which is preliminary data.</text>
</comment>
<dbReference type="Proteomes" id="UP000658390">
    <property type="component" value="Unassembled WGS sequence"/>
</dbReference>
<gene>
    <name evidence="1" type="ORF">JFT45_02060</name>
</gene>
<sequence>MVGIKTERPAGHASGARLLQDLRYDYDSVGNVLRVHNDAEATRFWRNQKIVPQNTYLYDSLYQLVHATGRQMASIGQQSSPHPSPLIPLPVDDSAYTRYTRTYTYDRGDNLKRIRHSTPSTGNNFTRDLTVSSRSNRAVLTSLTSACDTVDAGFDSGGHQLQLFPGQYLSWNARGELQQVNPVRREGASSDSEQYRYASDGLRIEKITTQFSGNNSLVQRVTYLPGLERRSTHSGDTLKEDLHTITVGEAGRSQVRSLHWEVGLVASNNQMRYSYDDLIGSSGLELDANGEIISLEEYFPFAGTALWTVRSEAQANNKTIRYSGRERDATGLYYYGHRYYQSWAGRWLSADPAGAVDGLNLYLMVRNNPITFKDALGLMVENENEGAAAPNVPGNVFKPEVFKVPFALIETLAAKRELTKDTPKHNILYISAKPNPFSIDMTEKATAEFASKKMSYLTHKGHQVTGAYASSVKELTDTWNAIGTGQLAGIDKVILDYHGSISPKRGQQSVVTLGSTSELLDKDAIAKLQSKDTVKTVSLYTCFSGFMDSFNPAVGFLDKLTDVDAHTVGFDAQGDNDMRSMKVNRHPQAGAPFDNALTALGMTRVHVGRVKYVKQSATGLELQYQRGREQIKTPVELRKYFG</sequence>
<dbReference type="InterPro" id="IPR050708">
    <property type="entry name" value="T6SS_VgrG/RHS"/>
</dbReference>
<proteinExistence type="predicted"/>
<dbReference type="PANTHER" id="PTHR32305">
    <property type="match status" value="1"/>
</dbReference>